<reference evidence="17" key="1">
    <citation type="submission" date="2022-10" db="EMBL/GenBank/DDBJ databases">
        <title>WGS of marine actinomycetes from Thailand.</title>
        <authorList>
            <person name="Thawai C."/>
        </authorList>
    </citation>
    <scope>NUCLEOTIDE SEQUENCE</scope>
    <source>
        <strain evidence="17">SW21</strain>
    </source>
</reference>
<dbReference type="GO" id="GO:0005507">
    <property type="term" value="F:copper ion binding"/>
    <property type="evidence" value="ECO:0007669"/>
    <property type="project" value="TreeGrafter"/>
</dbReference>
<evidence type="ECO:0000256" key="3">
    <source>
        <dbReference type="ARBA" id="ARBA00001973"/>
    </source>
</evidence>
<evidence type="ECO:0000256" key="5">
    <source>
        <dbReference type="ARBA" id="ARBA00007353"/>
    </source>
</evidence>
<evidence type="ECO:0000313" key="17">
    <source>
        <dbReference type="EMBL" id="MCX2963884.1"/>
    </source>
</evidence>
<comment type="catalytic activity">
    <reaction evidence="15">
        <text>S-methyl-5'-thioadenosine + phosphate = 5-(methylsulfanyl)-alpha-D-ribose 1-phosphate + adenine</text>
        <dbReference type="Rhea" id="RHEA:11852"/>
        <dbReference type="ChEBI" id="CHEBI:16708"/>
        <dbReference type="ChEBI" id="CHEBI:17509"/>
        <dbReference type="ChEBI" id="CHEBI:43474"/>
        <dbReference type="ChEBI" id="CHEBI:58533"/>
        <dbReference type="EC" id="2.4.2.28"/>
    </reaction>
    <physiologicalReaction direction="left-to-right" evidence="15">
        <dbReference type="Rhea" id="RHEA:11853"/>
    </physiologicalReaction>
</comment>
<dbReference type="GO" id="GO:0017061">
    <property type="term" value="F:S-methyl-5-thioadenosine phosphorylase activity"/>
    <property type="evidence" value="ECO:0007669"/>
    <property type="project" value="UniProtKB-EC"/>
</dbReference>
<dbReference type="PANTHER" id="PTHR30616">
    <property type="entry name" value="UNCHARACTERIZED PROTEIN YFIH"/>
    <property type="match status" value="1"/>
</dbReference>
<comment type="subunit">
    <text evidence="6">Homodimer.</text>
</comment>
<comment type="function">
    <text evidence="4">Purine nucleoside enzyme that catalyzes the phosphorolysis of adenosine and inosine nucleosides, yielding D-ribose 1-phosphate and the respective free bases, adenine and hypoxanthine. Also catalyzes the phosphorolysis of S-methyl-5'-thioadenosine into adenine and S-methyl-5-thio-alpha-D-ribose 1-phosphate. Also has adenosine deaminase activity.</text>
</comment>
<comment type="catalytic activity">
    <reaction evidence="1">
        <text>inosine + phosphate = alpha-D-ribose 1-phosphate + hypoxanthine</text>
        <dbReference type="Rhea" id="RHEA:27646"/>
        <dbReference type="ChEBI" id="CHEBI:17368"/>
        <dbReference type="ChEBI" id="CHEBI:17596"/>
        <dbReference type="ChEBI" id="CHEBI:43474"/>
        <dbReference type="ChEBI" id="CHEBI:57720"/>
        <dbReference type="EC" id="2.4.2.1"/>
    </reaction>
    <physiologicalReaction direction="left-to-right" evidence="1">
        <dbReference type="Rhea" id="RHEA:27647"/>
    </physiologicalReaction>
</comment>
<dbReference type="NCBIfam" id="TIGR00726">
    <property type="entry name" value="peptidoglycan editing factor PgeF"/>
    <property type="match status" value="1"/>
</dbReference>
<keyword evidence="12" id="KW-0186">Copper</keyword>
<comment type="cofactor">
    <cofactor evidence="2">
        <name>Zn(2+)</name>
        <dbReference type="ChEBI" id="CHEBI:29105"/>
    </cofactor>
</comment>
<evidence type="ECO:0000256" key="7">
    <source>
        <dbReference type="ARBA" id="ARBA00022679"/>
    </source>
</evidence>
<keyword evidence="10" id="KW-0862">Zinc</keyword>
<dbReference type="InterPro" id="IPR011324">
    <property type="entry name" value="Cytotoxic_necrot_fac-like_cat"/>
</dbReference>
<protein>
    <recommendedName>
        <fullName evidence="16">Purine nucleoside phosphorylase</fullName>
    </recommendedName>
</protein>
<evidence type="ECO:0000256" key="15">
    <source>
        <dbReference type="ARBA" id="ARBA00049893"/>
    </source>
</evidence>
<comment type="catalytic activity">
    <reaction evidence="14">
        <text>adenosine + phosphate = alpha-D-ribose 1-phosphate + adenine</text>
        <dbReference type="Rhea" id="RHEA:27642"/>
        <dbReference type="ChEBI" id="CHEBI:16335"/>
        <dbReference type="ChEBI" id="CHEBI:16708"/>
        <dbReference type="ChEBI" id="CHEBI:43474"/>
        <dbReference type="ChEBI" id="CHEBI:57720"/>
        <dbReference type="EC" id="2.4.2.1"/>
    </reaction>
    <physiologicalReaction direction="left-to-right" evidence="14">
        <dbReference type="Rhea" id="RHEA:27643"/>
    </physiologicalReaction>
</comment>
<dbReference type="PANTHER" id="PTHR30616:SF2">
    <property type="entry name" value="PURINE NUCLEOSIDE PHOSPHORYLASE LACC1"/>
    <property type="match status" value="1"/>
</dbReference>
<evidence type="ECO:0000256" key="8">
    <source>
        <dbReference type="ARBA" id="ARBA00022723"/>
    </source>
</evidence>
<dbReference type="InterPro" id="IPR003730">
    <property type="entry name" value="Cu_polyphenol_OxRdtase"/>
</dbReference>
<dbReference type="EMBL" id="JAPKFM010000005">
    <property type="protein sequence ID" value="MCX2963884.1"/>
    <property type="molecule type" value="Genomic_DNA"/>
</dbReference>
<dbReference type="InterPro" id="IPR038371">
    <property type="entry name" value="Cu_polyphenol_OxRdtase_sf"/>
</dbReference>
<proteinExistence type="inferred from homology"/>
<dbReference type="Proteomes" id="UP001143347">
    <property type="component" value="Unassembled WGS sequence"/>
</dbReference>
<evidence type="ECO:0000256" key="11">
    <source>
        <dbReference type="ARBA" id="ARBA00023002"/>
    </source>
</evidence>
<dbReference type="SUPFAM" id="SSF64438">
    <property type="entry name" value="CNF1/YfiH-like putative cysteine hydrolases"/>
    <property type="match status" value="1"/>
</dbReference>
<dbReference type="Gene3D" id="3.60.140.10">
    <property type="entry name" value="CNF1/YfiH-like putative cysteine hydrolases"/>
    <property type="match status" value="1"/>
</dbReference>
<comment type="similarity">
    <text evidence="5 16">Belongs to the purine nucleoside phosphorylase YfiH/LACC1 family.</text>
</comment>
<name>A0A9X3I4W3_9ACTN</name>
<comment type="cofactor">
    <cofactor evidence="3">
        <name>Cu(2+)</name>
        <dbReference type="ChEBI" id="CHEBI:29036"/>
    </cofactor>
</comment>
<organism evidence="17 18">
    <name type="scientific">Gordonia aquimaris</name>
    <dbReference type="NCBI Taxonomy" id="2984863"/>
    <lineage>
        <taxon>Bacteria</taxon>
        <taxon>Bacillati</taxon>
        <taxon>Actinomycetota</taxon>
        <taxon>Actinomycetes</taxon>
        <taxon>Mycobacteriales</taxon>
        <taxon>Gordoniaceae</taxon>
        <taxon>Gordonia</taxon>
    </lineage>
</organism>
<evidence type="ECO:0000256" key="10">
    <source>
        <dbReference type="ARBA" id="ARBA00022833"/>
    </source>
</evidence>
<evidence type="ECO:0000256" key="2">
    <source>
        <dbReference type="ARBA" id="ARBA00001947"/>
    </source>
</evidence>
<evidence type="ECO:0000256" key="12">
    <source>
        <dbReference type="ARBA" id="ARBA00023008"/>
    </source>
</evidence>
<dbReference type="RefSeq" id="WP_266060989.1">
    <property type="nucleotide sequence ID" value="NZ_JAPKFM010000005.1"/>
</dbReference>
<evidence type="ECO:0000256" key="4">
    <source>
        <dbReference type="ARBA" id="ARBA00003215"/>
    </source>
</evidence>
<keyword evidence="9" id="KW-0378">Hydrolase</keyword>
<evidence type="ECO:0000256" key="16">
    <source>
        <dbReference type="RuleBase" id="RU361274"/>
    </source>
</evidence>
<dbReference type="AlphaFoldDB" id="A0A9X3I4W3"/>
<dbReference type="GO" id="GO:0016787">
    <property type="term" value="F:hydrolase activity"/>
    <property type="evidence" value="ECO:0007669"/>
    <property type="project" value="UniProtKB-KW"/>
</dbReference>
<accession>A0A9X3I4W3</accession>
<evidence type="ECO:0000256" key="14">
    <source>
        <dbReference type="ARBA" id="ARBA00048968"/>
    </source>
</evidence>
<keyword evidence="18" id="KW-1185">Reference proteome</keyword>
<dbReference type="GO" id="GO:0016491">
    <property type="term" value="F:oxidoreductase activity"/>
    <property type="evidence" value="ECO:0007669"/>
    <property type="project" value="UniProtKB-KW"/>
</dbReference>
<evidence type="ECO:0000256" key="13">
    <source>
        <dbReference type="ARBA" id="ARBA00047989"/>
    </source>
</evidence>
<keyword evidence="8" id="KW-0479">Metal-binding</keyword>
<gene>
    <name evidence="17" type="primary">pgeF</name>
    <name evidence="17" type="ORF">OSB52_07220</name>
</gene>
<keyword evidence="7" id="KW-0808">Transferase</keyword>
<keyword evidence="11" id="KW-0560">Oxidoreductase</keyword>
<sequence>MRVRRVVTSRSGGVSVAPYDSFNLGDHVGDDPKSVANNRARLAEQIGLAPGRIVWMEQIHSRNVTVVTGPVDEPVPATDALVTSEPGLALAVLSADCVPVLLSDDEAGVIAGIHAGRVGARVGIVPATLREMIRLGARPERMGALLGPAASGRHYEVPAHMQRDVEEHLPGSACVTEKGTSGLDLRAGLRRQLLAAGVAAVAADPRCTIEDPELFSHRRGAPTGRLASVIWIDPVAPGDGDDPT</sequence>
<comment type="caution">
    <text evidence="17">The sequence shown here is derived from an EMBL/GenBank/DDBJ whole genome shotgun (WGS) entry which is preliminary data.</text>
</comment>
<evidence type="ECO:0000313" key="18">
    <source>
        <dbReference type="Proteomes" id="UP001143347"/>
    </source>
</evidence>
<dbReference type="Pfam" id="PF02578">
    <property type="entry name" value="Cu-oxidase_4"/>
    <property type="match status" value="1"/>
</dbReference>
<evidence type="ECO:0000256" key="9">
    <source>
        <dbReference type="ARBA" id="ARBA00022801"/>
    </source>
</evidence>
<comment type="catalytic activity">
    <reaction evidence="13">
        <text>adenosine + H2O + H(+) = inosine + NH4(+)</text>
        <dbReference type="Rhea" id="RHEA:24408"/>
        <dbReference type="ChEBI" id="CHEBI:15377"/>
        <dbReference type="ChEBI" id="CHEBI:15378"/>
        <dbReference type="ChEBI" id="CHEBI:16335"/>
        <dbReference type="ChEBI" id="CHEBI:17596"/>
        <dbReference type="ChEBI" id="CHEBI:28938"/>
        <dbReference type="EC" id="3.5.4.4"/>
    </reaction>
    <physiologicalReaction direction="left-to-right" evidence="13">
        <dbReference type="Rhea" id="RHEA:24409"/>
    </physiologicalReaction>
</comment>
<dbReference type="CDD" id="cd16833">
    <property type="entry name" value="YfiH"/>
    <property type="match status" value="1"/>
</dbReference>
<dbReference type="FunFam" id="3.60.140.10:FF:000003">
    <property type="entry name" value="Polyphenol oxidase"/>
    <property type="match status" value="1"/>
</dbReference>
<evidence type="ECO:0000256" key="1">
    <source>
        <dbReference type="ARBA" id="ARBA00000553"/>
    </source>
</evidence>
<evidence type="ECO:0000256" key="6">
    <source>
        <dbReference type="ARBA" id="ARBA00011738"/>
    </source>
</evidence>